<feature type="active site" description="Charge relay system" evidence="2">
    <location>
        <position position="334"/>
    </location>
</feature>
<dbReference type="Gene3D" id="3.40.50.1820">
    <property type="entry name" value="alpha/beta hydrolase"/>
    <property type="match status" value="1"/>
</dbReference>
<gene>
    <name evidence="5" type="ORF">AUC60_23215</name>
</gene>
<dbReference type="EMBL" id="LOHF01000026">
    <property type="protein sequence ID" value="OUM71526.1"/>
    <property type="molecule type" value="Genomic_DNA"/>
</dbReference>
<dbReference type="InterPro" id="IPR016662">
    <property type="entry name" value="Acyl-CoA_thioEstase_long-chain"/>
</dbReference>
<organism evidence="5 6">
    <name type="scientific">Pseudomonas caspiana</name>
    <dbReference type="NCBI Taxonomy" id="1451454"/>
    <lineage>
        <taxon>Bacteria</taxon>
        <taxon>Pseudomonadati</taxon>
        <taxon>Pseudomonadota</taxon>
        <taxon>Gammaproteobacteria</taxon>
        <taxon>Pseudomonadales</taxon>
        <taxon>Pseudomonadaceae</taxon>
        <taxon>Pseudomonas</taxon>
    </lineage>
</organism>
<evidence type="ECO:0000313" key="5">
    <source>
        <dbReference type="EMBL" id="OUM71526.1"/>
    </source>
</evidence>
<dbReference type="InterPro" id="IPR014940">
    <property type="entry name" value="BAAT_C"/>
</dbReference>
<evidence type="ECO:0000313" key="6">
    <source>
        <dbReference type="Proteomes" id="UP000195440"/>
    </source>
</evidence>
<reference evidence="5 6" key="1">
    <citation type="journal article" date="2017" name="Syst. Appl. Microbiol.">
        <title>Pseudomonas caspiana sp. nov., a citrus pathogen in the Pseudomonas syringae phylogenetic group.</title>
        <authorList>
            <person name="Busquets A."/>
            <person name="Gomila M."/>
            <person name="Beiki F."/>
            <person name="Mulet M."/>
            <person name="Rahimian H."/>
            <person name="Garcia-Valdes E."/>
            <person name="Lalucat J."/>
        </authorList>
    </citation>
    <scope>NUCLEOTIDE SEQUENCE [LARGE SCALE GENOMIC DNA]</scope>
    <source>
        <strain evidence="5 6">FBF102</strain>
    </source>
</reference>
<dbReference type="InterPro" id="IPR029058">
    <property type="entry name" value="AB_hydrolase_fold"/>
</dbReference>
<dbReference type="PIRSF" id="PIRSF016521">
    <property type="entry name" value="Acyl-CoA_hydro"/>
    <property type="match status" value="1"/>
</dbReference>
<dbReference type="PANTHER" id="PTHR10824:SF36">
    <property type="entry name" value="ACYL-COA THIOESTERASE 17-RELATED"/>
    <property type="match status" value="1"/>
</dbReference>
<feature type="domain" description="Acyl-CoA thioester hydrolase/bile acid-CoA amino acid N-acetyltransferase" evidence="3">
    <location>
        <begin position="14"/>
        <end position="132"/>
    </location>
</feature>
<protein>
    <submittedName>
        <fullName evidence="5">Palmitoyl-CoA hydrolase</fullName>
    </submittedName>
</protein>
<dbReference type="RefSeq" id="WP_087273374.1">
    <property type="nucleotide sequence ID" value="NZ_JBJGBV010000006.1"/>
</dbReference>
<accession>A0A1Y3NV87</accession>
<dbReference type="OrthoDB" id="9780765at2"/>
<evidence type="ECO:0000259" key="4">
    <source>
        <dbReference type="Pfam" id="PF08840"/>
    </source>
</evidence>
<feature type="domain" description="BAAT/Acyl-CoA thioester hydrolase C-terminal" evidence="4">
    <location>
        <begin position="195"/>
        <end position="408"/>
    </location>
</feature>
<dbReference type="GO" id="GO:0006631">
    <property type="term" value="P:fatty acid metabolic process"/>
    <property type="evidence" value="ECO:0007669"/>
    <property type="project" value="TreeGrafter"/>
</dbReference>
<dbReference type="AlphaFoldDB" id="A0A1Y3NV87"/>
<evidence type="ECO:0000256" key="1">
    <source>
        <dbReference type="ARBA" id="ARBA00006538"/>
    </source>
</evidence>
<dbReference type="PANTHER" id="PTHR10824">
    <property type="entry name" value="ACYL-COENZYME A THIOESTERASE-RELATED"/>
    <property type="match status" value="1"/>
</dbReference>
<keyword evidence="5" id="KW-0378">Hydrolase</keyword>
<dbReference type="InterPro" id="IPR006862">
    <property type="entry name" value="Thio_Ohase/aa_AcTrfase"/>
</dbReference>
<dbReference type="InterPro" id="IPR042490">
    <property type="entry name" value="Thio_Ohase/BAAT_N"/>
</dbReference>
<dbReference type="GO" id="GO:0006637">
    <property type="term" value="P:acyl-CoA metabolic process"/>
    <property type="evidence" value="ECO:0007669"/>
    <property type="project" value="InterPro"/>
</dbReference>
<comment type="similarity">
    <text evidence="1">Belongs to the C/M/P thioester hydrolase family.</text>
</comment>
<dbReference type="Gene3D" id="2.60.40.2240">
    <property type="entry name" value="Acyl-CoA thioester hydrolase/BAAT N-terminal domain"/>
    <property type="match status" value="1"/>
</dbReference>
<keyword evidence="6" id="KW-1185">Reference proteome</keyword>
<sequence>MTKLSVKPLEGLLDEPRLITVEGLAPAQKVVLSTRTLRGNGRYWGSAATYIADASGRVDLQRDAPVSGSYQGVSALGLLWSQRPEVEGAVDVFPDDVLQPLVTQISVEGSDQAVALVQRLAAQGVTRRDVREDGLVGTLFTPASAGPHPAVIVLNGSGGGINEPRAALYASRGYAALALGYFKAPGLSPYISNTPLEYFVAGLDWVRREVQPAHDFVALSGQSRGGELVLLLGSMFPEAVSAVIGYVPSALVHGGQAAADPAVGRDGPAWLYQGQPLVHLWNDNKTASWAAKDAGRRNAESISTALLDQDAVQRVAIAVEKIRGPVLLLSAGDDAAWPSALFSRMAYSRLQQAGHPWPVQHLDFEHAGHTILLPHIPATYSVDGTPAANAEANEQSWQAVKAFLDEAVNARAVNAS</sequence>
<name>A0A1Y3NV87_9PSED</name>
<dbReference type="Pfam" id="PF04775">
    <property type="entry name" value="Bile_Hydr_Trans"/>
    <property type="match status" value="1"/>
</dbReference>
<evidence type="ECO:0000259" key="3">
    <source>
        <dbReference type="Pfam" id="PF04775"/>
    </source>
</evidence>
<proteinExistence type="inferred from homology"/>
<dbReference type="GO" id="GO:0047617">
    <property type="term" value="F:fatty acyl-CoA hydrolase activity"/>
    <property type="evidence" value="ECO:0007669"/>
    <property type="project" value="TreeGrafter"/>
</dbReference>
<evidence type="ECO:0000256" key="2">
    <source>
        <dbReference type="PIRSR" id="PIRSR016521-1"/>
    </source>
</evidence>
<dbReference type="Proteomes" id="UP000195440">
    <property type="component" value="Unassembled WGS sequence"/>
</dbReference>
<comment type="caution">
    <text evidence="5">The sequence shown here is derived from an EMBL/GenBank/DDBJ whole genome shotgun (WGS) entry which is preliminary data.</text>
</comment>
<feature type="active site" description="Charge relay system" evidence="2">
    <location>
        <position position="223"/>
    </location>
</feature>
<dbReference type="Pfam" id="PF08840">
    <property type="entry name" value="BAAT_C"/>
    <property type="match status" value="1"/>
</dbReference>
<dbReference type="SUPFAM" id="SSF53474">
    <property type="entry name" value="alpha/beta-Hydrolases"/>
    <property type="match status" value="1"/>
</dbReference>
<feature type="active site" description="Charge relay system" evidence="2">
    <location>
        <position position="369"/>
    </location>
</feature>